<evidence type="ECO:0000256" key="8">
    <source>
        <dbReference type="SAM" id="MobiDB-lite"/>
    </source>
</evidence>
<dbReference type="GO" id="GO:0005886">
    <property type="term" value="C:plasma membrane"/>
    <property type="evidence" value="ECO:0007669"/>
    <property type="project" value="UniProtKB-SubCell"/>
</dbReference>
<keyword evidence="4" id="KW-0808">Transferase</keyword>
<dbReference type="Pfam" id="PF13231">
    <property type="entry name" value="PMT_2"/>
    <property type="match status" value="1"/>
</dbReference>
<feature type="domain" description="Glycosyltransferase RgtA/B/C/D-like" evidence="10">
    <location>
        <begin position="66"/>
        <end position="224"/>
    </location>
</feature>
<feature type="transmembrane region" description="Helical" evidence="9">
    <location>
        <begin position="116"/>
        <end position="137"/>
    </location>
</feature>
<dbReference type="EMBL" id="AP011746">
    <property type="protein sequence ID" value="BAL56404.1"/>
    <property type="molecule type" value="Genomic_DNA"/>
</dbReference>
<dbReference type="AlphaFoldDB" id="H5SJR8"/>
<feature type="region of interest" description="Disordered" evidence="8">
    <location>
        <begin position="301"/>
        <end position="324"/>
    </location>
</feature>
<evidence type="ECO:0000256" key="3">
    <source>
        <dbReference type="ARBA" id="ARBA00022676"/>
    </source>
</evidence>
<reference evidence="11" key="2">
    <citation type="journal article" date="2012" name="PLoS ONE">
        <title>A Deeply Branching Thermophilic Bacterium with an Ancient Acetyl-CoA Pathway Dominates a Subsurface Ecosystem.</title>
        <authorList>
            <person name="Takami H."/>
            <person name="Noguchi H."/>
            <person name="Takaki Y."/>
            <person name="Uchiyama I."/>
            <person name="Toyoda A."/>
            <person name="Nishi S."/>
            <person name="Chee G.-J."/>
            <person name="Arai W."/>
            <person name="Nunoura T."/>
            <person name="Itoh T."/>
            <person name="Hattori M."/>
            <person name="Takai K."/>
        </authorList>
    </citation>
    <scope>NUCLEOTIDE SEQUENCE</scope>
</reference>
<feature type="region of interest" description="Disordered" evidence="8">
    <location>
        <begin position="610"/>
        <end position="633"/>
    </location>
</feature>
<gene>
    <name evidence="11" type="ORF">HGMM_F37F03C27</name>
</gene>
<organism evidence="11">
    <name type="scientific">uncultured Planctomycetota bacterium</name>
    <dbReference type="NCBI Taxonomy" id="120965"/>
    <lineage>
        <taxon>Bacteria</taxon>
        <taxon>Pseudomonadati</taxon>
        <taxon>Planctomycetota</taxon>
        <taxon>environmental samples</taxon>
    </lineage>
</organism>
<feature type="transmembrane region" description="Helical" evidence="9">
    <location>
        <begin position="458"/>
        <end position="482"/>
    </location>
</feature>
<evidence type="ECO:0000256" key="1">
    <source>
        <dbReference type="ARBA" id="ARBA00004651"/>
    </source>
</evidence>
<keyword evidence="3" id="KW-0328">Glycosyltransferase</keyword>
<dbReference type="GO" id="GO:0010041">
    <property type="term" value="P:response to iron(III) ion"/>
    <property type="evidence" value="ECO:0007669"/>
    <property type="project" value="TreeGrafter"/>
</dbReference>
<protein>
    <submittedName>
        <fullName evidence="11">Hypothetical conserved protein</fullName>
    </submittedName>
</protein>
<keyword evidence="6 9" id="KW-1133">Transmembrane helix</keyword>
<sequence>MTYTTERWKWPDALAVAVVASACVLPNLGAHSLWDVDEARNAECAREMWEAGDWIVPTFNYELRTDKPILPYWLMMVSFEMFGVSEWAARWPSAVAGIVTCVLSWWLAASMFGRETALLAGLLLPGAVLFNVLSHAVTPDALLMLWTTAALLSAWRGGQNGQACWLGWFGAWTGLAVLTKGVVGILLPMTAVGWFLIWERRLRVLASRWLVWGVGILLGVVLPWYVAVGVATKGEWLRGFFGRHHYERFTTPLEGHSGGLWYHPVMLLVGFAPWSVWLAPVVWCVARMWWERRRAMQTARSSAVASPPSGESEPGMPAAMPDWPNRQPLQPAETSALRFLICWCGTWLIFFSVARTKLPNYVAPIYPALAILTAWWMVSWRAGRMQVARWVMGTGMAVWAFVGAGVSLGLMFASGTLPLPVLQGHTVPGLAWLVWLGVIPIVGAVGAAYAWRKDKRLGVLVSLVSSGLVFVALGAAIGPVLVHPAKVAHRLGQTIRQSQTEPEIRVACYGWFQPSIVFYVQRPVANLREVQEACDWLDHPLESYLIVSRPWWEERLLPALKTSATVLACYWDFTRRREILVIVNRSAPGHSPATLSFQEQAQELRQMMPGRGFDEAGGRMSQQLPGLARSAQE</sequence>
<evidence type="ECO:0000256" key="6">
    <source>
        <dbReference type="ARBA" id="ARBA00022989"/>
    </source>
</evidence>
<feature type="transmembrane region" description="Helical" evidence="9">
    <location>
        <begin position="336"/>
        <end position="355"/>
    </location>
</feature>
<feature type="transmembrane region" description="Helical" evidence="9">
    <location>
        <begin position="432"/>
        <end position="451"/>
    </location>
</feature>
<dbReference type="PROSITE" id="PS51257">
    <property type="entry name" value="PROKAR_LIPOPROTEIN"/>
    <property type="match status" value="1"/>
</dbReference>
<dbReference type="GO" id="GO:0016763">
    <property type="term" value="F:pentosyltransferase activity"/>
    <property type="evidence" value="ECO:0007669"/>
    <property type="project" value="TreeGrafter"/>
</dbReference>
<keyword evidence="7 9" id="KW-0472">Membrane</keyword>
<proteinExistence type="predicted"/>
<feature type="transmembrane region" description="Helical" evidence="9">
    <location>
        <begin position="91"/>
        <end position="109"/>
    </location>
</feature>
<feature type="transmembrane region" description="Helical" evidence="9">
    <location>
        <begin position="175"/>
        <end position="197"/>
    </location>
</feature>
<dbReference type="InterPro" id="IPR038731">
    <property type="entry name" value="RgtA/B/C-like"/>
</dbReference>
<dbReference type="PANTHER" id="PTHR33908">
    <property type="entry name" value="MANNOSYLTRANSFERASE YKCB-RELATED"/>
    <property type="match status" value="1"/>
</dbReference>
<dbReference type="GO" id="GO:0009103">
    <property type="term" value="P:lipopolysaccharide biosynthetic process"/>
    <property type="evidence" value="ECO:0007669"/>
    <property type="project" value="UniProtKB-ARBA"/>
</dbReference>
<evidence type="ECO:0000256" key="2">
    <source>
        <dbReference type="ARBA" id="ARBA00022475"/>
    </source>
</evidence>
<feature type="transmembrane region" description="Helical" evidence="9">
    <location>
        <begin position="361"/>
        <end position="378"/>
    </location>
</feature>
<feature type="transmembrane region" description="Helical" evidence="9">
    <location>
        <begin position="390"/>
        <end position="412"/>
    </location>
</feature>
<feature type="compositionally biased region" description="Low complexity" evidence="8">
    <location>
        <begin position="301"/>
        <end position="315"/>
    </location>
</feature>
<keyword evidence="5 9" id="KW-0812">Transmembrane</keyword>
<keyword evidence="2" id="KW-1003">Cell membrane</keyword>
<dbReference type="PANTHER" id="PTHR33908:SF3">
    <property type="entry name" value="UNDECAPRENYL PHOSPHATE-ALPHA-4-AMINO-4-DEOXY-L-ARABINOSE ARABINOSYL TRANSFERASE"/>
    <property type="match status" value="1"/>
</dbReference>
<feature type="transmembrane region" description="Helical" evidence="9">
    <location>
        <begin position="209"/>
        <end position="227"/>
    </location>
</feature>
<evidence type="ECO:0000256" key="7">
    <source>
        <dbReference type="ARBA" id="ARBA00023136"/>
    </source>
</evidence>
<reference evidence="11" key="1">
    <citation type="journal article" date="2005" name="Environ. Microbiol.">
        <title>Genetic and functional properties of uncultivated thermophilic crenarchaeotes from a subsurface gold mine as revealed by analysis of genome fragments.</title>
        <authorList>
            <person name="Nunoura T."/>
            <person name="Hirayama H."/>
            <person name="Takami H."/>
            <person name="Oida H."/>
            <person name="Nishi S."/>
            <person name="Shimamura S."/>
            <person name="Suzuki Y."/>
            <person name="Inagaki F."/>
            <person name="Takai K."/>
            <person name="Nealson K.H."/>
            <person name="Horikoshi K."/>
        </authorList>
    </citation>
    <scope>NUCLEOTIDE SEQUENCE</scope>
</reference>
<comment type="subcellular location">
    <subcellularLocation>
        <location evidence="1">Cell membrane</location>
        <topology evidence="1">Multi-pass membrane protein</topology>
    </subcellularLocation>
</comment>
<evidence type="ECO:0000313" key="11">
    <source>
        <dbReference type="EMBL" id="BAL56404.1"/>
    </source>
</evidence>
<evidence type="ECO:0000256" key="9">
    <source>
        <dbReference type="SAM" id="Phobius"/>
    </source>
</evidence>
<evidence type="ECO:0000256" key="5">
    <source>
        <dbReference type="ARBA" id="ARBA00022692"/>
    </source>
</evidence>
<feature type="transmembrane region" description="Helical" evidence="9">
    <location>
        <begin position="261"/>
        <end position="286"/>
    </location>
</feature>
<accession>H5SJR8</accession>
<dbReference type="InterPro" id="IPR050297">
    <property type="entry name" value="LipidA_mod_glycosyltrf_83"/>
</dbReference>
<evidence type="ECO:0000256" key="4">
    <source>
        <dbReference type="ARBA" id="ARBA00022679"/>
    </source>
</evidence>
<name>H5SJR8_9BACT</name>
<evidence type="ECO:0000259" key="10">
    <source>
        <dbReference type="Pfam" id="PF13231"/>
    </source>
</evidence>